<organism evidence="3 4">
    <name type="scientific">Methanimicrococcus hongohii</name>
    <dbReference type="NCBI Taxonomy" id="3028295"/>
    <lineage>
        <taxon>Archaea</taxon>
        <taxon>Methanobacteriati</taxon>
        <taxon>Methanobacteriota</taxon>
        <taxon>Stenosarchaea group</taxon>
        <taxon>Methanomicrobia</taxon>
        <taxon>Methanosarcinales</taxon>
        <taxon>Methanosarcinaceae</taxon>
        <taxon>Methanimicrococcus</taxon>
    </lineage>
</organism>
<keyword evidence="2" id="KW-1133">Transmembrane helix</keyword>
<proteinExistence type="predicted"/>
<evidence type="ECO:0000256" key="1">
    <source>
        <dbReference type="SAM" id="MobiDB-lite"/>
    </source>
</evidence>
<feature type="region of interest" description="Disordered" evidence="1">
    <location>
        <begin position="39"/>
        <end position="60"/>
    </location>
</feature>
<feature type="compositionally biased region" description="Low complexity" evidence="1">
    <location>
        <begin position="41"/>
        <end position="56"/>
    </location>
</feature>
<reference evidence="3 4" key="1">
    <citation type="submission" date="2023-07" db="EMBL/GenBank/DDBJ databases">
        <title>Closed genoem sequence of Methanomicrococcus sp. Hf6.</title>
        <authorList>
            <person name="Poehlein A."/>
            <person name="Protasov E."/>
            <person name="Platt K."/>
            <person name="Reeh H."/>
            <person name="Daniel R."/>
            <person name="Brune A."/>
        </authorList>
    </citation>
    <scope>NUCLEOTIDE SEQUENCE [LARGE SCALE GENOMIC DNA]</scope>
    <source>
        <strain evidence="3 4">Hf6</strain>
    </source>
</reference>
<dbReference type="Proteomes" id="UP001302978">
    <property type="component" value="Chromosome"/>
</dbReference>
<dbReference type="EMBL" id="CP131059">
    <property type="protein sequence ID" value="WNY24251.1"/>
    <property type="molecule type" value="Genomic_DNA"/>
</dbReference>
<gene>
    <name evidence="3" type="ORF">MmiHf6_15810</name>
</gene>
<dbReference type="KEGG" id="mehf:MmiHf6_15810"/>
<dbReference type="AlphaFoldDB" id="A0AA96V0P5"/>
<evidence type="ECO:0000256" key="2">
    <source>
        <dbReference type="SAM" id="Phobius"/>
    </source>
</evidence>
<protein>
    <submittedName>
        <fullName evidence="3">Uncharacterized protein</fullName>
    </submittedName>
</protein>
<feature type="transmembrane region" description="Helical" evidence="2">
    <location>
        <begin position="77"/>
        <end position="97"/>
    </location>
</feature>
<keyword evidence="2" id="KW-0472">Membrane</keyword>
<dbReference type="RefSeq" id="WP_316557431.1">
    <property type="nucleotide sequence ID" value="NZ_CP131059.1"/>
</dbReference>
<evidence type="ECO:0000313" key="4">
    <source>
        <dbReference type="Proteomes" id="UP001302978"/>
    </source>
</evidence>
<evidence type="ECO:0000313" key="3">
    <source>
        <dbReference type="EMBL" id="WNY24251.1"/>
    </source>
</evidence>
<accession>A0AA96V0P5</accession>
<keyword evidence="4" id="KW-1185">Reference proteome</keyword>
<sequence>MKSKTIWAALIIACALFTAGAAVAVSELLDFNKINEADAISGTSPDLTTPSDSSGSAPIQSFSADIDDIDDAAGTQLPMIVLIFGFTVIIAVINYSLREKED</sequence>
<name>A0AA96V0P5_9EURY</name>
<keyword evidence="2" id="KW-0812">Transmembrane</keyword>
<dbReference type="GeneID" id="85196188"/>